<dbReference type="SUPFAM" id="SSF50978">
    <property type="entry name" value="WD40 repeat-like"/>
    <property type="match status" value="1"/>
</dbReference>
<dbReference type="InterPro" id="IPR037381">
    <property type="entry name" value="RFWD3"/>
</dbReference>
<name>A0A6P6T2I0_COFAR</name>
<reference evidence="8" key="1">
    <citation type="journal article" date="2025" name="Foods">
        <title>Unveiling the Microbial Signatures of Arabica Coffee Cherries: Insights into Ripeness Specific Diversity, Functional Traits, and Implications for Quality and Safety.</title>
        <authorList>
            <consortium name="RefSeq"/>
            <person name="Tenea G.N."/>
            <person name="Cifuentes V."/>
            <person name="Reyes P."/>
            <person name="Cevallos-Vallejos M."/>
        </authorList>
    </citation>
    <scope>NUCLEOTIDE SEQUENCE [LARGE SCALE GENOMIC DNA]</scope>
</reference>
<evidence type="ECO:0000313" key="9">
    <source>
        <dbReference type="RefSeq" id="XP_027072212.1"/>
    </source>
</evidence>
<feature type="compositionally biased region" description="Basic and acidic residues" evidence="6">
    <location>
        <begin position="125"/>
        <end position="161"/>
    </location>
</feature>
<dbReference type="GO" id="GO:0016567">
    <property type="term" value="P:protein ubiquitination"/>
    <property type="evidence" value="ECO:0007669"/>
    <property type="project" value="InterPro"/>
</dbReference>
<proteinExistence type="predicted"/>
<dbReference type="GO" id="GO:0061630">
    <property type="term" value="F:ubiquitin protein ligase activity"/>
    <property type="evidence" value="ECO:0007669"/>
    <property type="project" value="UniProtKB-EC"/>
</dbReference>
<evidence type="ECO:0000256" key="4">
    <source>
        <dbReference type="ARBA" id="ARBA00034306"/>
    </source>
</evidence>
<dbReference type="InterPro" id="IPR001841">
    <property type="entry name" value="Znf_RING"/>
</dbReference>
<feature type="compositionally biased region" description="Polar residues" evidence="6">
    <location>
        <begin position="108"/>
        <end position="118"/>
    </location>
</feature>
<keyword evidence="5" id="KW-0479">Metal-binding</keyword>
<dbReference type="InterPro" id="IPR056527">
    <property type="entry name" value="WD40_RFWD3"/>
</dbReference>
<dbReference type="InterPro" id="IPR015943">
    <property type="entry name" value="WD40/YVTN_repeat-like_dom_sf"/>
</dbReference>
<dbReference type="Proteomes" id="UP001652660">
    <property type="component" value="Chromosome 6c"/>
</dbReference>
<evidence type="ECO:0000259" key="7">
    <source>
        <dbReference type="PROSITE" id="PS50089"/>
    </source>
</evidence>
<dbReference type="PANTHER" id="PTHR16047">
    <property type="entry name" value="RFWD3 PROTEIN"/>
    <property type="match status" value="1"/>
</dbReference>
<dbReference type="RefSeq" id="XP_027072212.1">
    <property type="nucleotide sequence ID" value="XM_027216411.2"/>
</dbReference>
<dbReference type="GO" id="GO:0016604">
    <property type="term" value="C:nuclear body"/>
    <property type="evidence" value="ECO:0007669"/>
    <property type="project" value="UniProtKB-SubCell"/>
</dbReference>
<reference evidence="9" key="2">
    <citation type="submission" date="2025-08" db="UniProtKB">
        <authorList>
            <consortium name="RefSeq"/>
        </authorList>
    </citation>
    <scope>IDENTIFICATION</scope>
    <source>
        <tissue evidence="9">Leaves</tissue>
    </source>
</reference>
<dbReference type="AlphaFoldDB" id="A0A6P6T2I0"/>
<feature type="region of interest" description="Disordered" evidence="6">
    <location>
        <begin position="77"/>
        <end position="161"/>
    </location>
</feature>
<accession>A0A6P6T2I0</accession>
<dbReference type="Pfam" id="PF13639">
    <property type="entry name" value="zf-RING_2"/>
    <property type="match status" value="1"/>
</dbReference>
<protein>
    <recommendedName>
        <fullName evidence="2">RING-type E3 ubiquitin transferase</fullName>
        <ecNumber evidence="2">2.3.2.27</ecNumber>
    </recommendedName>
</protein>
<dbReference type="GeneID" id="113697006"/>
<dbReference type="InterPro" id="IPR013083">
    <property type="entry name" value="Znf_RING/FYVE/PHD"/>
</dbReference>
<organism evidence="8 9">
    <name type="scientific">Coffea arabica</name>
    <name type="common">Arabian coffee</name>
    <dbReference type="NCBI Taxonomy" id="13443"/>
    <lineage>
        <taxon>Eukaryota</taxon>
        <taxon>Viridiplantae</taxon>
        <taxon>Streptophyta</taxon>
        <taxon>Embryophyta</taxon>
        <taxon>Tracheophyta</taxon>
        <taxon>Spermatophyta</taxon>
        <taxon>Magnoliopsida</taxon>
        <taxon>eudicotyledons</taxon>
        <taxon>Gunneridae</taxon>
        <taxon>Pentapetalae</taxon>
        <taxon>asterids</taxon>
        <taxon>lamiids</taxon>
        <taxon>Gentianales</taxon>
        <taxon>Rubiaceae</taxon>
        <taxon>Ixoroideae</taxon>
        <taxon>Gardenieae complex</taxon>
        <taxon>Bertiereae - Coffeeae clade</taxon>
        <taxon>Coffeeae</taxon>
        <taxon>Coffea</taxon>
    </lineage>
</organism>
<dbReference type="CDD" id="cd16450">
    <property type="entry name" value="mRING-C3HGC3_RFWD3"/>
    <property type="match status" value="1"/>
</dbReference>
<keyword evidence="5" id="KW-0863">Zinc-finger</keyword>
<comment type="subcellular location">
    <subcellularLocation>
        <location evidence="4">Nucleus</location>
        <location evidence="4">Nuclear body</location>
    </subcellularLocation>
</comment>
<evidence type="ECO:0000313" key="8">
    <source>
        <dbReference type="Proteomes" id="UP001652660"/>
    </source>
</evidence>
<dbReference type="PROSITE" id="PS50089">
    <property type="entry name" value="ZF_RING_2"/>
    <property type="match status" value="1"/>
</dbReference>
<keyword evidence="3" id="KW-0853">WD repeat</keyword>
<dbReference type="InterPro" id="IPR036322">
    <property type="entry name" value="WD40_repeat_dom_sf"/>
</dbReference>
<evidence type="ECO:0000256" key="1">
    <source>
        <dbReference type="ARBA" id="ARBA00000900"/>
    </source>
</evidence>
<dbReference type="GO" id="GO:0036297">
    <property type="term" value="P:interstrand cross-link repair"/>
    <property type="evidence" value="ECO:0007669"/>
    <property type="project" value="InterPro"/>
</dbReference>
<evidence type="ECO:0000256" key="5">
    <source>
        <dbReference type="PROSITE-ProRule" id="PRU00175"/>
    </source>
</evidence>
<keyword evidence="8" id="KW-1185">Reference proteome</keyword>
<evidence type="ECO:0000256" key="3">
    <source>
        <dbReference type="ARBA" id="ARBA00022574"/>
    </source>
</evidence>
<dbReference type="Gene3D" id="2.130.10.10">
    <property type="entry name" value="YVTN repeat-like/Quinoprotein amine dehydrogenase"/>
    <property type="match status" value="1"/>
</dbReference>
<dbReference type="PANTHER" id="PTHR16047:SF13">
    <property type="entry name" value="E3 UBIQUITIN-PROTEIN LIGASE RFWD3"/>
    <property type="match status" value="1"/>
</dbReference>
<dbReference type="EC" id="2.3.2.27" evidence="2"/>
<dbReference type="Pfam" id="PF23419">
    <property type="entry name" value="WD40_RFWD3"/>
    <property type="match status" value="1"/>
</dbReference>
<gene>
    <name evidence="9" type="primary">LOC113697006</name>
</gene>
<dbReference type="Gene3D" id="3.30.40.10">
    <property type="entry name" value="Zinc/RING finger domain, C3HC4 (zinc finger)"/>
    <property type="match status" value="1"/>
</dbReference>
<comment type="catalytic activity">
    <reaction evidence="1">
        <text>S-ubiquitinyl-[E2 ubiquitin-conjugating enzyme]-L-cysteine + [acceptor protein]-L-lysine = [E2 ubiquitin-conjugating enzyme]-L-cysteine + N(6)-ubiquitinyl-[acceptor protein]-L-lysine.</text>
        <dbReference type="EC" id="2.3.2.27"/>
    </reaction>
</comment>
<feature type="domain" description="RING-type" evidence="7">
    <location>
        <begin position="173"/>
        <end position="219"/>
    </location>
</feature>
<sequence>MLTINFLIVKQIQVGFFCVRSIEHEKRGNFFPPTPELHNCKQNPGISMPDDADPDYAMYIPLIQDPYPMEIDYYDEEQEDEDDDTAAAGTQNVMFPGPAAGRVLEGSGATTTASSQDGLSYREYQGFRDAPEARDQPSPKKSKRGEATPLKDAKWENPGEGDWHRDELDGLFCPICLEAWTSGDDHQVCCIPCGHIYGMSCIKRWLKQCGSPGKCPQCNMKCTLEDIRVLYASRIVVVDGELQKKVQSLESKCTSLEKKNLIWSKKEKGWQKREADLSMQIQNLREKATYLEGLLENMSIVQSGLPYTSQDCKGQPLSGICFNTEFGHQECPNGFLLQTDLHIEGARFFDVDVHSQTTMVARRLSGLAGPYELTKISLLAPHERENIQLPLSTRVIKDLRVSPHAKLALLASLGKKLYVLSTESNNTIVTYDLPTAAWSCTWDLNNSNYVYAGLQNGMVLEFDLRQTLRPVESMIGLTSNPIHTVLSLSADFAVNSGIRSVLTASSVGLCHWNFGCSEEKSFLIPESMNEGVCISLAYGPKCGDIVASFRPRVETAGVNLSPSLSTPSASLLGQGVQGSHVLYKRVGSAQRYHKLRSTSASVNDIRLPKSAVVDRVNLKSLYAAGDEVTGDLVLQQLPCLVDVQRLKSRKCVRDVKYSQILNSELLSCLSEDTLQLFSSKMS</sequence>
<dbReference type="SUPFAM" id="SSF57850">
    <property type="entry name" value="RING/U-box"/>
    <property type="match status" value="1"/>
</dbReference>
<dbReference type="GO" id="GO:0008270">
    <property type="term" value="F:zinc ion binding"/>
    <property type="evidence" value="ECO:0007669"/>
    <property type="project" value="UniProtKB-KW"/>
</dbReference>
<evidence type="ECO:0000256" key="6">
    <source>
        <dbReference type="SAM" id="MobiDB-lite"/>
    </source>
</evidence>
<evidence type="ECO:0000256" key="2">
    <source>
        <dbReference type="ARBA" id="ARBA00012483"/>
    </source>
</evidence>
<dbReference type="OrthoDB" id="5600418at2759"/>
<keyword evidence="5" id="KW-0862">Zinc</keyword>